<feature type="chain" id="PRO_5040995418" evidence="1">
    <location>
        <begin position="23"/>
        <end position="383"/>
    </location>
</feature>
<evidence type="ECO:0000256" key="1">
    <source>
        <dbReference type="SAM" id="SignalP"/>
    </source>
</evidence>
<keyword evidence="3" id="KW-1185">Reference proteome</keyword>
<comment type="caution">
    <text evidence="2">The sequence shown here is derived from an EMBL/GenBank/DDBJ whole genome shotgun (WGS) entry which is preliminary data.</text>
</comment>
<dbReference type="AlphaFoldDB" id="A0A9W9HQK6"/>
<dbReference type="Proteomes" id="UP001149163">
    <property type="component" value="Unassembled WGS sequence"/>
</dbReference>
<evidence type="ECO:0000313" key="3">
    <source>
        <dbReference type="Proteomes" id="UP001149163"/>
    </source>
</evidence>
<evidence type="ECO:0000313" key="2">
    <source>
        <dbReference type="EMBL" id="KAJ5153297.1"/>
    </source>
</evidence>
<accession>A0A9W9HQK6</accession>
<dbReference type="RefSeq" id="XP_056539605.1">
    <property type="nucleotide sequence ID" value="XM_056691899.1"/>
</dbReference>
<dbReference type="OrthoDB" id="536881at2759"/>
<dbReference type="EMBL" id="JAPQKN010000007">
    <property type="protein sequence ID" value="KAJ5153297.1"/>
    <property type="molecule type" value="Genomic_DNA"/>
</dbReference>
<reference evidence="2" key="1">
    <citation type="submission" date="2022-11" db="EMBL/GenBank/DDBJ databases">
        <authorList>
            <person name="Petersen C."/>
        </authorList>
    </citation>
    <scope>NUCLEOTIDE SEQUENCE</scope>
    <source>
        <strain evidence="2">IBT 26290</strain>
    </source>
</reference>
<keyword evidence="1" id="KW-0732">Signal</keyword>
<organism evidence="2 3">
    <name type="scientific">Penicillium canariense</name>
    <dbReference type="NCBI Taxonomy" id="189055"/>
    <lineage>
        <taxon>Eukaryota</taxon>
        <taxon>Fungi</taxon>
        <taxon>Dikarya</taxon>
        <taxon>Ascomycota</taxon>
        <taxon>Pezizomycotina</taxon>
        <taxon>Eurotiomycetes</taxon>
        <taxon>Eurotiomycetidae</taxon>
        <taxon>Eurotiales</taxon>
        <taxon>Aspergillaceae</taxon>
        <taxon>Penicillium</taxon>
    </lineage>
</organism>
<feature type="signal peptide" evidence="1">
    <location>
        <begin position="1"/>
        <end position="22"/>
    </location>
</feature>
<name>A0A9W9HQK6_9EURO</name>
<protein>
    <submittedName>
        <fullName evidence="2">Uncharacterized protein</fullName>
    </submittedName>
</protein>
<proteinExistence type="predicted"/>
<sequence>MIVRLDQALILGLVLFTTQGLAANCSTISITSESGAKTLRETCRVITGDLTLGPFPQTASSIYINLDGIETITGNLNHDSGIDISDVGVTEVPFTVSSLTLKEVGGSVTFDESIDVSGLQNFTMPNLATVLRSFSMGLGAANFTYLDITSLEYVSQLTIGGTNLATLRHTKLSHATGLWVYDNSLDSIDSLFNNPLNLTSGADIYGLPNVKNVTVGFRSASRLYVSSNLTVILGGSSATNMSLGAVQLFNLTGLQRSSHLNILTADSVDIRPGNGISQIDVPFDDLRELSVREEAYNSEMELRLPAKAVNWTGGFKLNIDWSPQLNFSSIYGLDNQGNRVQNWFWPTNVSSISIYNAIIANSFLYAQSKSPSAFHMERTVRFC</sequence>
<reference evidence="2" key="2">
    <citation type="journal article" date="2023" name="IMA Fungus">
        <title>Comparative genomic study of the Penicillium genus elucidates a diverse pangenome and 15 lateral gene transfer events.</title>
        <authorList>
            <person name="Petersen C."/>
            <person name="Sorensen T."/>
            <person name="Nielsen M.R."/>
            <person name="Sondergaard T.E."/>
            <person name="Sorensen J.L."/>
            <person name="Fitzpatrick D.A."/>
            <person name="Frisvad J.C."/>
            <person name="Nielsen K.L."/>
        </authorList>
    </citation>
    <scope>NUCLEOTIDE SEQUENCE</scope>
    <source>
        <strain evidence="2">IBT 26290</strain>
    </source>
</reference>
<gene>
    <name evidence="2" type="ORF">N7482_009775</name>
</gene>
<dbReference type="GeneID" id="81431075"/>